<dbReference type="AlphaFoldDB" id="A0A448XEL7"/>
<organism evidence="1 2">
    <name type="scientific">Protopolystoma xenopodis</name>
    <dbReference type="NCBI Taxonomy" id="117903"/>
    <lineage>
        <taxon>Eukaryota</taxon>
        <taxon>Metazoa</taxon>
        <taxon>Spiralia</taxon>
        <taxon>Lophotrochozoa</taxon>
        <taxon>Platyhelminthes</taxon>
        <taxon>Monogenea</taxon>
        <taxon>Polyopisthocotylea</taxon>
        <taxon>Polystomatidea</taxon>
        <taxon>Polystomatidae</taxon>
        <taxon>Protopolystoma</taxon>
    </lineage>
</organism>
<evidence type="ECO:0000313" key="1">
    <source>
        <dbReference type="EMBL" id="VEL34876.1"/>
    </source>
</evidence>
<dbReference type="EMBL" id="CAAALY010248593">
    <property type="protein sequence ID" value="VEL34876.1"/>
    <property type="molecule type" value="Genomic_DNA"/>
</dbReference>
<accession>A0A448XEL7</accession>
<gene>
    <name evidence="1" type="ORF">PXEA_LOCUS28316</name>
</gene>
<proteinExistence type="predicted"/>
<sequence length="141" mass="15410">MTEENPQFCIPSCRSAGLSGPWAGDWANGGVEPDFNGIRCVFMWPLFSLLRASMFVNGPLSTPAHVYHLLGLYSSSVSARGHWTHSGGVARLALLGPDRGTPSRGQSSLGAWPKSEPLFRRLQDSDFSVRAESSWRIQCTD</sequence>
<protein>
    <submittedName>
        <fullName evidence="1">Uncharacterized protein</fullName>
    </submittedName>
</protein>
<comment type="caution">
    <text evidence="1">The sequence shown here is derived from an EMBL/GenBank/DDBJ whole genome shotgun (WGS) entry which is preliminary data.</text>
</comment>
<keyword evidence="2" id="KW-1185">Reference proteome</keyword>
<dbReference type="Proteomes" id="UP000784294">
    <property type="component" value="Unassembled WGS sequence"/>
</dbReference>
<evidence type="ECO:0000313" key="2">
    <source>
        <dbReference type="Proteomes" id="UP000784294"/>
    </source>
</evidence>
<reference evidence="1" key="1">
    <citation type="submission" date="2018-11" db="EMBL/GenBank/DDBJ databases">
        <authorList>
            <consortium name="Pathogen Informatics"/>
        </authorList>
    </citation>
    <scope>NUCLEOTIDE SEQUENCE</scope>
</reference>
<name>A0A448XEL7_9PLAT</name>